<gene>
    <name evidence="6" type="ORF">FPL14_12905</name>
</gene>
<evidence type="ECO:0000256" key="2">
    <source>
        <dbReference type="ARBA" id="ARBA00023015"/>
    </source>
</evidence>
<dbReference type="KEGG" id="cchl:FPL14_12905"/>
<dbReference type="PRINTS" id="PR00039">
    <property type="entry name" value="HTHLYSR"/>
</dbReference>
<dbReference type="Pfam" id="PF03466">
    <property type="entry name" value="LysR_substrate"/>
    <property type="match status" value="1"/>
</dbReference>
<dbReference type="InterPro" id="IPR005119">
    <property type="entry name" value="LysR_subst-bd"/>
</dbReference>
<evidence type="ECO:0000256" key="3">
    <source>
        <dbReference type="ARBA" id="ARBA00023125"/>
    </source>
</evidence>
<name>A0A7G5BYF7_9BACL</name>
<evidence type="ECO:0000256" key="1">
    <source>
        <dbReference type="ARBA" id="ARBA00009437"/>
    </source>
</evidence>
<dbReference type="AlphaFoldDB" id="A0A7G5BYF7"/>
<dbReference type="InterPro" id="IPR000847">
    <property type="entry name" value="LysR_HTH_N"/>
</dbReference>
<dbReference type="InterPro" id="IPR036388">
    <property type="entry name" value="WH-like_DNA-bd_sf"/>
</dbReference>
<dbReference type="CDD" id="cd05466">
    <property type="entry name" value="PBP2_LTTR_substrate"/>
    <property type="match status" value="1"/>
</dbReference>
<keyword evidence="3" id="KW-0238">DNA-binding</keyword>
<dbReference type="GO" id="GO:0032993">
    <property type="term" value="C:protein-DNA complex"/>
    <property type="evidence" value="ECO:0007669"/>
    <property type="project" value="TreeGrafter"/>
</dbReference>
<dbReference type="PANTHER" id="PTHR30346">
    <property type="entry name" value="TRANSCRIPTIONAL DUAL REGULATOR HCAR-RELATED"/>
    <property type="match status" value="1"/>
</dbReference>
<dbReference type="GO" id="GO:0003700">
    <property type="term" value="F:DNA-binding transcription factor activity"/>
    <property type="evidence" value="ECO:0007669"/>
    <property type="project" value="InterPro"/>
</dbReference>
<keyword evidence="7" id="KW-1185">Reference proteome</keyword>
<evidence type="ECO:0000313" key="6">
    <source>
        <dbReference type="EMBL" id="QMV41991.1"/>
    </source>
</evidence>
<evidence type="ECO:0000259" key="5">
    <source>
        <dbReference type="PROSITE" id="PS50931"/>
    </source>
</evidence>
<keyword evidence="4" id="KW-0804">Transcription</keyword>
<dbReference type="SUPFAM" id="SSF53850">
    <property type="entry name" value="Periplasmic binding protein-like II"/>
    <property type="match status" value="1"/>
</dbReference>
<dbReference type="EMBL" id="CP041969">
    <property type="protein sequence ID" value="QMV41991.1"/>
    <property type="molecule type" value="Genomic_DNA"/>
</dbReference>
<dbReference type="Gene3D" id="3.40.190.10">
    <property type="entry name" value="Periplasmic binding protein-like II"/>
    <property type="match status" value="2"/>
</dbReference>
<evidence type="ECO:0000256" key="4">
    <source>
        <dbReference type="ARBA" id="ARBA00023163"/>
    </source>
</evidence>
<dbReference type="SUPFAM" id="SSF46785">
    <property type="entry name" value="Winged helix' DNA-binding domain"/>
    <property type="match status" value="1"/>
</dbReference>
<comment type="similarity">
    <text evidence="1">Belongs to the LysR transcriptional regulatory family.</text>
</comment>
<evidence type="ECO:0000313" key="7">
    <source>
        <dbReference type="Proteomes" id="UP000515679"/>
    </source>
</evidence>
<dbReference type="PANTHER" id="PTHR30346:SF28">
    <property type="entry name" value="HTH-TYPE TRANSCRIPTIONAL REGULATOR CYNR"/>
    <property type="match status" value="1"/>
</dbReference>
<dbReference type="PROSITE" id="PS50931">
    <property type="entry name" value="HTH_LYSR"/>
    <property type="match status" value="1"/>
</dbReference>
<dbReference type="Proteomes" id="UP000515679">
    <property type="component" value="Chromosome"/>
</dbReference>
<keyword evidence="2" id="KW-0805">Transcription regulation</keyword>
<dbReference type="Gene3D" id="1.10.10.10">
    <property type="entry name" value="Winged helix-like DNA-binding domain superfamily/Winged helix DNA-binding domain"/>
    <property type="match status" value="1"/>
</dbReference>
<proteinExistence type="inferred from homology"/>
<dbReference type="InterPro" id="IPR036390">
    <property type="entry name" value="WH_DNA-bd_sf"/>
</dbReference>
<dbReference type="GO" id="GO:0003677">
    <property type="term" value="F:DNA binding"/>
    <property type="evidence" value="ECO:0007669"/>
    <property type="project" value="UniProtKB-KW"/>
</dbReference>
<reference evidence="6 7" key="1">
    <citation type="submission" date="2019-07" db="EMBL/GenBank/DDBJ databases">
        <authorList>
            <person name="Kim J.K."/>
            <person name="Cheong H.-M."/>
            <person name="Choi Y."/>
            <person name="Hwang K.J."/>
            <person name="Lee S."/>
            <person name="Choi C."/>
        </authorList>
    </citation>
    <scope>NUCLEOTIDE SEQUENCE [LARGE SCALE GENOMIC DNA]</scope>
    <source>
        <strain evidence="6 7">KS 22</strain>
    </source>
</reference>
<accession>A0A7G5BYF7</accession>
<dbReference type="Pfam" id="PF00126">
    <property type="entry name" value="HTH_1"/>
    <property type="match status" value="1"/>
</dbReference>
<feature type="domain" description="HTH lysR-type" evidence="5">
    <location>
        <begin position="4"/>
        <end position="61"/>
    </location>
</feature>
<sequence length="291" mass="32051">MNNVNIAYLESFLETAKQRSISKASERLQMTHPALSKQLRSVETYFGATLFKRSPAGVELTEAGKALYARIGPLFKEISALRAELSAMRHSRKIRLGALPSLAAYYLPEKVFELNSRNIEAELVVANTSAELHDMLQSGAIDAAVCGHIPIHPSLWSTVLFEEPFYAVVYSSHPLASRTEASLKELSEEPFILHPPVCQIRQLLTTLMEQHGHRPVLKAEVGFGEFILGYVATGAGIGFVPRIVAVNASNPKLRSFPITNDGARRTVSLFTLEEDLGKQLFPLLKEGRAAP</sequence>
<organism evidence="6 7">
    <name type="scientific">Cohnella cholangitidis</name>
    <dbReference type="NCBI Taxonomy" id="2598458"/>
    <lineage>
        <taxon>Bacteria</taxon>
        <taxon>Bacillati</taxon>
        <taxon>Bacillota</taxon>
        <taxon>Bacilli</taxon>
        <taxon>Bacillales</taxon>
        <taxon>Paenibacillaceae</taxon>
        <taxon>Cohnella</taxon>
    </lineage>
</organism>
<protein>
    <submittedName>
        <fullName evidence="6">LysR family transcriptional regulator</fullName>
    </submittedName>
</protein>